<protein>
    <submittedName>
        <fullName evidence="3">DUF2637 domain-containing protein</fullName>
    </submittedName>
</protein>
<accession>A0ABU3WS22</accession>
<dbReference type="Gene3D" id="1.10.10.10">
    <property type="entry name" value="Winged helix-like DNA-binding domain superfamily/Winged helix DNA-binding domain"/>
    <property type="match status" value="1"/>
</dbReference>
<proteinExistence type="predicted"/>
<gene>
    <name evidence="3" type="ORF">F8M49_18445</name>
</gene>
<feature type="transmembrane region" description="Helical" evidence="2">
    <location>
        <begin position="148"/>
        <end position="171"/>
    </location>
</feature>
<dbReference type="InterPro" id="IPR036388">
    <property type="entry name" value="WH-like_DNA-bd_sf"/>
</dbReference>
<feature type="compositionally biased region" description="Low complexity" evidence="1">
    <location>
        <begin position="210"/>
        <end position="229"/>
    </location>
</feature>
<feature type="region of interest" description="Disordered" evidence="1">
    <location>
        <begin position="177"/>
        <end position="245"/>
    </location>
</feature>
<evidence type="ECO:0000313" key="3">
    <source>
        <dbReference type="EMBL" id="MDV2476802.1"/>
    </source>
</evidence>
<feature type="transmembrane region" description="Helical" evidence="2">
    <location>
        <begin position="120"/>
        <end position="142"/>
    </location>
</feature>
<comment type="caution">
    <text evidence="3">The sequence shown here is derived from an EMBL/GenBank/DDBJ whole genome shotgun (WGS) entry which is preliminary data.</text>
</comment>
<sequence length="302" mass="32523">MVRAEHRPTALRPWLAECDSTGPARRRHRERAHIRQHQEGLMTAIRQHLPARHTVAVALVTTAALVVALAAFSRTFSALSGLAIMHQWPADQAWILPVSLDGMIVVPTVAAVVRQSARWYAWTLLVAGAVLSVAGNGIYAWLTAASHITVGLAVIPPIVTLGAVHLAISIARQDRDTTKANAAESEHAPAVAPDDHNMARRDTDRDETPRPITRLRVAPATDPRPAATPSVAKPRASTQQTRTLDVTPAAATDELRAEAVRLVETKGMTVRATGAKLGVSKDRVHRWVKEHRASSSTAATAV</sequence>
<dbReference type="InterPro" id="IPR009057">
    <property type="entry name" value="Homeodomain-like_sf"/>
</dbReference>
<keyword evidence="2" id="KW-0472">Membrane</keyword>
<feature type="transmembrane region" description="Helical" evidence="2">
    <location>
        <begin position="93"/>
        <end position="113"/>
    </location>
</feature>
<evidence type="ECO:0000313" key="4">
    <source>
        <dbReference type="Proteomes" id="UP001275440"/>
    </source>
</evidence>
<dbReference type="InterPro" id="IPR021235">
    <property type="entry name" value="DUF2637"/>
</dbReference>
<dbReference type="Proteomes" id="UP001275440">
    <property type="component" value="Unassembled WGS sequence"/>
</dbReference>
<reference evidence="3 4" key="1">
    <citation type="submission" date="2019-10" db="EMBL/GenBank/DDBJ databases">
        <title>Draft Genome Assembly of Rhodococcus zopfii DSM44189.</title>
        <authorList>
            <person name="Sutton J.M."/>
            <person name="Akob D.M."/>
            <person name="Bushman T.J."/>
        </authorList>
    </citation>
    <scope>NUCLEOTIDE SEQUENCE [LARGE SCALE GENOMIC DNA]</scope>
    <source>
        <strain evidence="3 4">DSM 44189</strain>
    </source>
</reference>
<feature type="compositionally biased region" description="Basic and acidic residues" evidence="1">
    <location>
        <begin position="193"/>
        <end position="209"/>
    </location>
</feature>
<keyword evidence="4" id="KW-1185">Reference proteome</keyword>
<feature type="transmembrane region" description="Helical" evidence="2">
    <location>
        <begin position="55"/>
        <end position="73"/>
    </location>
</feature>
<dbReference type="Pfam" id="PF13384">
    <property type="entry name" value="HTH_23"/>
    <property type="match status" value="1"/>
</dbReference>
<keyword evidence="2" id="KW-0812">Transmembrane</keyword>
<evidence type="ECO:0000256" key="2">
    <source>
        <dbReference type="SAM" id="Phobius"/>
    </source>
</evidence>
<dbReference type="SUPFAM" id="SSF46689">
    <property type="entry name" value="Homeodomain-like"/>
    <property type="match status" value="1"/>
</dbReference>
<organism evidence="3 4">
    <name type="scientific">Rhodococcus zopfii</name>
    <dbReference type="NCBI Taxonomy" id="43772"/>
    <lineage>
        <taxon>Bacteria</taxon>
        <taxon>Bacillati</taxon>
        <taxon>Actinomycetota</taxon>
        <taxon>Actinomycetes</taxon>
        <taxon>Mycobacteriales</taxon>
        <taxon>Nocardiaceae</taxon>
        <taxon>Rhodococcus</taxon>
    </lineage>
</organism>
<dbReference type="Pfam" id="PF10935">
    <property type="entry name" value="DUF2637"/>
    <property type="match status" value="1"/>
</dbReference>
<keyword evidence="2" id="KW-1133">Transmembrane helix</keyword>
<name>A0ABU3WS22_9NOCA</name>
<evidence type="ECO:0000256" key="1">
    <source>
        <dbReference type="SAM" id="MobiDB-lite"/>
    </source>
</evidence>
<dbReference type="EMBL" id="WBMO01000001">
    <property type="protein sequence ID" value="MDV2476802.1"/>
    <property type="molecule type" value="Genomic_DNA"/>
</dbReference>